<evidence type="ECO:0000259" key="1">
    <source>
        <dbReference type="Pfam" id="PF13439"/>
    </source>
</evidence>
<evidence type="ECO:0000313" key="2">
    <source>
        <dbReference type="EMBL" id="SDZ81784.1"/>
    </source>
</evidence>
<name>A0A1H3W5S8_9BACT</name>
<dbReference type="SUPFAM" id="SSF53756">
    <property type="entry name" value="UDP-Glycosyltransferase/glycogen phosphorylase"/>
    <property type="match status" value="1"/>
</dbReference>
<dbReference type="InterPro" id="IPR050194">
    <property type="entry name" value="Glycosyltransferase_grp1"/>
</dbReference>
<reference evidence="2 3" key="1">
    <citation type="submission" date="2016-10" db="EMBL/GenBank/DDBJ databases">
        <authorList>
            <person name="de Groot N.N."/>
        </authorList>
    </citation>
    <scope>NUCLEOTIDE SEQUENCE [LARGE SCALE GENOMIC DNA]</scope>
    <source>
        <strain evidence="2 3">DSM 7343</strain>
    </source>
</reference>
<evidence type="ECO:0000313" key="3">
    <source>
        <dbReference type="Proteomes" id="UP000199409"/>
    </source>
</evidence>
<protein>
    <submittedName>
        <fullName evidence="2">Glycosyltransferase involved in cell wall bisynthesis</fullName>
    </submittedName>
</protein>
<dbReference type="Proteomes" id="UP000199409">
    <property type="component" value="Unassembled WGS sequence"/>
</dbReference>
<dbReference type="STRING" id="37625.SAMN05660420_00459"/>
<dbReference type="Pfam" id="PF13439">
    <property type="entry name" value="Glyco_transf_4"/>
    <property type="match status" value="1"/>
</dbReference>
<accession>A0A1H3W5S8</accession>
<dbReference type="Pfam" id="PF13692">
    <property type="entry name" value="Glyco_trans_1_4"/>
    <property type="match status" value="1"/>
</dbReference>
<keyword evidence="3" id="KW-1185">Reference proteome</keyword>
<dbReference type="GO" id="GO:0016757">
    <property type="term" value="F:glycosyltransferase activity"/>
    <property type="evidence" value="ECO:0007669"/>
    <property type="project" value="TreeGrafter"/>
</dbReference>
<dbReference type="OrthoDB" id="5405057at2"/>
<organism evidence="2 3">
    <name type="scientific">Desulfuromusa kysingii</name>
    <dbReference type="NCBI Taxonomy" id="37625"/>
    <lineage>
        <taxon>Bacteria</taxon>
        <taxon>Pseudomonadati</taxon>
        <taxon>Thermodesulfobacteriota</taxon>
        <taxon>Desulfuromonadia</taxon>
        <taxon>Desulfuromonadales</taxon>
        <taxon>Geopsychrobacteraceae</taxon>
        <taxon>Desulfuromusa</taxon>
    </lineage>
</organism>
<dbReference type="PANTHER" id="PTHR45947:SF3">
    <property type="entry name" value="SULFOQUINOVOSYL TRANSFERASE SQD2"/>
    <property type="match status" value="1"/>
</dbReference>
<proteinExistence type="predicted"/>
<dbReference type="PANTHER" id="PTHR45947">
    <property type="entry name" value="SULFOQUINOVOSYL TRANSFERASE SQD2"/>
    <property type="match status" value="1"/>
</dbReference>
<feature type="domain" description="Glycosyltransferase subfamily 4-like N-terminal" evidence="1">
    <location>
        <begin position="99"/>
        <end position="202"/>
    </location>
</feature>
<dbReference type="RefSeq" id="WP_092344310.1">
    <property type="nucleotide sequence ID" value="NZ_FNQN01000001.1"/>
</dbReference>
<dbReference type="EMBL" id="FNQN01000001">
    <property type="protein sequence ID" value="SDZ81784.1"/>
    <property type="molecule type" value="Genomic_DNA"/>
</dbReference>
<dbReference type="Gene3D" id="3.40.50.2000">
    <property type="entry name" value="Glycogen Phosphorylase B"/>
    <property type="match status" value="2"/>
</dbReference>
<sequence>MKILHLLSQIPEATGSGIYLQSILKQASKRDFQNYLLAGVPTNFQKPHKLRNLACSDFSAVCFEQDLPFPVVGMSDVMPYPSTRFCDLSAADLSLYEACFKHKLVAAVERWKPDIIHSHHLWLLTSLTRKLFPDIPLVTSCHGSDLRQFQNCQHLQATVLSGCRDIDAICALTQAQKLEIQTLYGIEPDKIHVMGAGYDSERFSSSTQKHTHNPIQVLFAGKLSRAKGVPWLLRALKRLPADMFSFHLVGDSDGVEKQEILELANKLESGIQIHGKIDQEQLSHLLRQTDLFVLPSLYEGLPLVLLEALACGCRIVTTALPGIIELFAGINSDRIILVDLPKMASIDIPQASEEDYFIGALTSALHKQFELILKSSQDVAISDEIQSLLNDYTWEGVFRKIESLYRQLMVK</sequence>
<dbReference type="InterPro" id="IPR028098">
    <property type="entry name" value="Glyco_trans_4-like_N"/>
</dbReference>
<keyword evidence="2" id="KW-0808">Transferase</keyword>
<dbReference type="CDD" id="cd03801">
    <property type="entry name" value="GT4_PimA-like"/>
    <property type="match status" value="1"/>
</dbReference>
<dbReference type="AlphaFoldDB" id="A0A1H3W5S8"/>
<gene>
    <name evidence="2" type="ORF">SAMN05660420_00459</name>
</gene>